<dbReference type="Proteomes" id="UP000307087">
    <property type="component" value="Unassembled WGS sequence"/>
</dbReference>
<evidence type="ECO:0000313" key="4">
    <source>
        <dbReference type="Proteomes" id="UP000307087"/>
    </source>
</evidence>
<dbReference type="OrthoDB" id="3787185at2"/>
<dbReference type="RefSeq" id="WP_136561912.1">
    <property type="nucleotide sequence ID" value="NZ_BAABLS010000001.1"/>
</dbReference>
<dbReference type="EMBL" id="STGW01000002">
    <property type="protein sequence ID" value="THV17977.1"/>
    <property type="molecule type" value="Genomic_DNA"/>
</dbReference>
<sequence length="174" mass="17956">MRALIGVTVAALLLGALGGCSDPGSGGTDDAERINQLEDDVDAARDGVVHEIAAAVEAPFAGGTRRHSSCGESYAPRGVRIVEHLRFDPGPLGVEATVSTVAEVLEDGGWDVEWPANPAIVLGRLGDIEVRAVAGAVLQVDISNPDCVETGDDSARDFADRPSSDVDWPAGPTT</sequence>
<keyword evidence="2" id="KW-0732">Signal</keyword>
<dbReference type="AlphaFoldDB" id="A0A4S8NLX0"/>
<evidence type="ECO:0000256" key="2">
    <source>
        <dbReference type="SAM" id="SignalP"/>
    </source>
</evidence>
<name>A0A4S8NLX0_9ACTN</name>
<feature type="compositionally biased region" description="Basic and acidic residues" evidence="1">
    <location>
        <begin position="153"/>
        <end position="164"/>
    </location>
</feature>
<feature type="region of interest" description="Disordered" evidence="1">
    <location>
        <begin position="149"/>
        <end position="174"/>
    </location>
</feature>
<accession>A0A4S8NLX0</accession>
<organism evidence="3 4">
    <name type="scientific">Nocardioides caeni</name>
    <dbReference type="NCBI Taxonomy" id="574700"/>
    <lineage>
        <taxon>Bacteria</taxon>
        <taxon>Bacillati</taxon>
        <taxon>Actinomycetota</taxon>
        <taxon>Actinomycetes</taxon>
        <taxon>Propionibacteriales</taxon>
        <taxon>Nocardioidaceae</taxon>
        <taxon>Nocardioides</taxon>
    </lineage>
</organism>
<keyword evidence="4" id="KW-1185">Reference proteome</keyword>
<reference evidence="3 4" key="1">
    <citation type="journal article" date="2009" name="Int. J. Syst. Evol. Microbiol.">
        <title>Nocardioides caeni sp. nov., isolated from wastewater.</title>
        <authorList>
            <person name="Yoon J.H."/>
            <person name="Kang S.J."/>
            <person name="Park S."/>
            <person name="Kim W."/>
            <person name="Oh T.K."/>
        </authorList>
    </citation>
    <scope>NUCLEOTIDE SEQUENCE [LARGE SCALE GENOMIC DNA]</scope>
    <source>
        <strain evidence="3 4">DSM 23134</strain>
    </source>
</reference>
<evidence type="ECO:0000256" key="1">
    <source>
        <dbReference type="SAM" id="MobiDB-lite"/>
    </source>
</evidence>
<protein>
    <submittedName>
        <fullName evidence="3">Uncharacterized protein</fullName>
    </submittedName>
</protein>
<comment type="caution">
    <text evidence="3">The sequence shown here is derived from an EMBL/GenBank/DDBJ whole genome shotgun (WGS) entry which is preliminary data.</text>
</comment>
<proteinExistence type="predicted"/>
<feature type="signal peptide" evidence="2">
    <location>
        <begin position="1"/>
        <end position="21"/>
    </location>
</feature>
<feature type="chain" id="PRO_5038580672" evidence="2">
    <location>
        <begin position="22"/>
        <end position="174"/>
    </location>
</feature>
<dbReference type="PROSITE" id="PS51257">
    <property type="entry name" value="PROKAR_LIPOPROTEIN"/>
    <property type="match status" value="1"/>
</dbReference>
<evidence type="ECO:0000313" key="3">
    <source>
        <dbReference type="EMBL" id="THV17977.1"/>
    </source>
</evidence>
<gene>
    <name evidence="3" type="ORF">E9934_05895</name>
</gene>